<keyword evidence="1" id="KW-1133">Transmembrane helix</keyword>
<evidence type="ECO:0008006" key="4">
    <source>
        <dbReference type="Google" id="ProtNLM"/>
    </source>
</evidence>
<protein>
    <recommendedName>
        <fullName evidence="4">AI-2E family transporter</fullName>
    </recommendedName>
</protein>
<accession>A0A1A8XUR6</accession>
<reference evidence="2 3" key="1">
    <citation type="submission" date="2016-06" db="EMBL/GenBank/DDBJ databases">
        <authorList>
            <person name="Kjaerup R.B."/>
            <person name="Dalgaard T.S."/>
            <person name="Juul-Madsen H.R."/>
        </authorList>
    </citation>
    <scope>NUCLEOTIDE SEQUENCE [LARGE SCALE GENOMIC DNA]</scope>
    <source>
        <strain evidence="2">2</strain>
    </source>
</reference>
<evidence type="ECO:0000256" key="1">
    <source>
        <dbReference type="SAM" id="Phobius"/>
    </source>
</evidence>
<dbReference type="EMBL" id="FLQY01000147">
    <property type="protein sequence ID" value="SBT07688.1"/>
    <property type="molecule type" value="Genomic_DNA"/>
</dbReference>
<sequence length="62" mass="6548">MLIKKGADLPLLLIFAGVIGGMLGFGLIGLFIGPVALAVTYTLFEAWIDDDLTSAPAERQVN</sequence>
<proteinExistence type="predicted"/>
<evidence type="ECO:0000313" key="2">
    <source>
        <dbReference type="EMBL" id="SBT07688.1"/>
    </source>
</evidence>
<keyword evidence="1" id="KW-0812">Transmembrane</keyword>
<dbReference type="AlphaFoldDB" id="A0A1A8XUR6"/>
<keyword evidence="3" id="KW-1185">Reference proteome</keyword>
<organism evidence="2 3">
    <name type="scientific">Candidatus Propionivibrio aalborgensis</name>
    <dbReference type="NCBI Taxonomy" id="1860101"/>
    <lineage>
        <taxon>Bacteria</taxon>
        <taxon>Pseudomonadati</taxon>
        <taxon>Pseudomonadota</taxon>
        <taxon>Betaproteobacteria</taxon>
        <taxon>Rhodocyclales</taxon>
        <taxon>Rhodocyclaceae</taxon>
        <taxon>Propionivibrio</taxon>
    </lineage>
</organism>
<dbReference type="Proteomes" id="UP000199600">
    <property type="component" value="Unassembled WGS sequence"/>
</dbReference>
<name>A0A1A8XUR6_9RHOO</name>
<gene>
    <name evidence="2" type="ORF">PROAA_2300001</name>
</gene>
<feature type="transmembrane region" description="Helical" evidence="1">
    <location>
        <begin position="12"/>
        <end position="44"/>
    </location>
</feature>
<keyword evidence="1" id="KW-0472">Membrane</keyword>
<evidence type="ECO:0000313" key="3">
    <source>
        <dbReference type="Proteomes" id="UP000199600"/>
    </source>
</evidence>